<dbReference type="RefSeq" id="WP_025360296.1">
    <property type="nucleotide sequence ID" value="NZ_BAAABQ010000059.1"/>
</dbReference>
<dbReference type="Proteomes" id="UP000517916">
    <property type="component" value="Unassembled WGS sequence"/>
</dbReference>
<dbReference type="InterPro" id="IPR036271">
    <property type="entry name" value="Tet_transcr_reg_TetR-rel_C_sf"/>
</dbReference>
<evidence type="ECO:0000313" key="7">
    <source>
        <dbReference type="Proteomes" id="UP000517916"/>
    </source>
</evidence>
<dbReference type="InterPro" id="IPR001647">
    <property type="entry name" value="HTH_TetR"/>
</dbReference>
<dbReference type="Pfam" id="PF00440">
    <property type="entry name" value="TetR_N"/>
    <property type="match status" value="1"/>
</dbReference>
<protein>
    <submittedName>
        <fullName evidence="6">AcrR family transcriptional regulator</fullName>
    </submittedName>
</protein>
<dbReference type="PANTHER" id="PTHR47506">
    <property type="entry name" value="TRANSCRIPTIONAL REGULATORY PROTEIN"/>
    <property type="match status" value="1"/>
</dbReference>
<evidence type="ECO:0000256" key="4">
    <source>
        <dbReference type="PROSITE-ProRule" id="PRU00335"/>
    </source>
</evidence>
<dbReference type="SUPFAM" id="SSF46689">
    <property type="entry name" value="Homeodomain-like"/>
    <property type="match status" value="1"/>
</dbReference>
<feature type="domain" description="HTH tetR-type" evidence="5">
    <location>
        <begin position="13"/>
        <end position="73"/>
    </location>
</feature>
<dbReference type="InterPro" id="IPR011075">
    <property type="entry name" value="TetR_C"/>
</dbReference>
<dbReference type="PROSITE" id="PS50977">
    <property type="entry name" value="HTH_TETR_2"/>
    <property type="match status" value="1"/>
</dbReference>
<dbReference type="SUPFAM" id="SSF48498">
    <property type="entry name" value="Tetracyclin repressor-like, C-terminal domain"/>
    <property type="match status" value="1"/>
</dbReference>
<gene>
    <name evidence="6" type="ORF">BC739_002823</name>
</gene>
<evidence type="ECO:0000313" key="6">
    <source>
        <dbReference type="EMBL" id="MBA8925624.1"/>
    </source>
</evidence>
<evidence type="ECO:0000256" key="1">
    <source>
        <dbReference type="ARBA" id="ARBA00023015"/>
    </source>
</evidence>
<sequence length="204" mass="22436">MTKPAPKLTPKGLATRARIVEATARLIYEHGVHGTNNELIRRTTGVSGSQLNHYFPDKEGLVRAVIQWRAEEVIAAHRANFGALDSIDSLRRWADWYGADELAAERGCGYGSLAAEIIKKDLDLHEELAAGFARWQELFRDGLRAMRDRGDLRPDADPGHLTRVLMAALQGGMLLAQAARDLAPLREALEGAIAYLTTFAPGPR</sequence>
<dbReference type="PANTHER" id="PTHR47506:SF1">
    <property type="entry name" value="HTH-TYPE TRANSCRIPTIONAL REGULATOR YJDC"/>
    <property type="match status" value="1"/>
</dbReference>
<dbReference type="Pfam" id="PF16925">
    <property type="entry name" value="TetR_C_13"/>
    <property type="match status" value="1"/>
</dbReference>
<organism evidence="6 7">
    <name type="scientific">Kutzneria viridogrisea</name>
    <dbReference type="NCBI Taxonomy" id="47990"/>
    <lineage>
        <taxon>Bacteria</taxon>
        <taxon>Bacillati</taxon>
        <taxon>Actinomycetota</taxon>
        <taxon>Actinomycetes</taxon>
        <taxon>Pseudonocardiales</taxon>
        <taxon>Pseudonocardiaceae</taxon>
        <taxon>Kutzneria</taxon>
    </lineage>
</organism>
<comment type="caution">
    <text evidence="6">The sequence shown here is derived from an EMBL/GenBank/DDBJ whole genome shotgun (WGS) entry which is preliminary data.</text>
</comment>
<reference evidence="6 7" key="1">
    <citation type="submission" date="2020-08" db="EMBL/GenBank/DDBJ databases">
        <title>Genomic Encyclopedia of Archaeal and Bacterial Type Strains, Phase II (KMG-II): from individual species to whole genera.</title>
        <authorList>
            <person name="Goeker M."/>
        </authorList>
    </citation>
    <scope>NUCLEOTIDE SEQUENCE [LARGE SCALE GENOMIC DNA]</scope>
    <source>
        <strain evidence="6 7">DSM 43850</strain>
    </source>
</reference>
<name>A0ABR6BFI4_9PSEU</name>
<keyword evidence="2 4" id="KW-0238">DNA-binding</keyword>
<keyword evidence="7" id="KW-1185">Reference proteome</keyword>
<dbReference type="InterPro" id="IPR009057">
    <property type="entry name" value="Homeodomain-like_sf"/>
</dbReference>
<keyword evidence="3" id="KW-0804">Transcription</keyword>
<proteinExistence type="predicted"/>
<feature type="DNA-binding region" description="H-T-H motif" evidence="4">
    <location>
        <begin position="36"/>
        <end position="55"/>
    </location>
</feature>
<keyword evidence="1" id="KW-0805">Transcription regulation</keyword>
<evidence type="ECO:0000256" key="2">
    <source>
        <dbReference type="ARBA" id="ARBA00023125"/>
    </source>
</evidence>
<evidence type="ECO:0000256" key="3">
    <source>
        <dbReference type="ARBA" id="ARBA00023163"/>
    </source>
</evidence>
<accession>A0ABR6BFI4</accession>
<evidence type="ECO:0000259" key="5">
    <source>
        <dbReference type="PROSITE" id="PS50977"/>
    </source>
</evidence>
<dbReference type="EMBL" id="JACJID010000002">
    <property type="protein sequence ID" value="MBA8925624.1"/>
    <property type="molecule type" value="Genomic_DNA"/>
</dbReference>
<dbReference type="Gene3D" id="1.10.357.10">
    <property type="entry name" value="Tetracycline Repressor, domain 2"/>
    <property type="match status" value="1"/>
</dbReference>